<dbReference type="FunFam" id="1.20.1740.10:FF:000017">
    <property type="entry name" value="Amino acid permease"/>
    <property type="match status" value="1"/>
</dbReference>
<dbReference type="EMBL" id="VYYT01000193">
    <property type="protein sequence ID" value="KAK2758124.1"/>
    <property type="molecule type" value="Genomic_DNA"/>
</dbReference>
<keyword evidence="2" id="KW-0813">Transport</keyword>
<evidence type="ECO:0000256" key="1">
    <source>
        <dbReference type="ARBA" id="ARBA00004141"/>
    </source>
</evidence>
<proteinExistence type="predicted"/>
<keyword evidence="11" id="KW-1185">Reference proteome</keyword>
<evidence type="ECO:0000313" key="10">
    <source>
        <dbReference type="EMBL" id="KAK2758124.1"/>
    </source>
</evidence>
<comment type="caution">
    <text evidence="10">The sequence shown here is derived from an EMBL/GenBank/DDBJ whole genome shotgun (WGS) entry which is preliminary data.</text>
</comment>
<feature type="compositionally biased region" description="Polar residues" evidence="7">
    <location>
        <begin position="201"/>
        <end position="211"/>
    </location>
</feature>
<keyword evidence="4" id="KW-0029">Amino-acid transport</keyword>
<name>A0AAD9YE69_COLKA</name>
<feature type="transmembrane region" description="Helical" evidence="8">
    <location>
        <begin position="717"/>
        <end position="734"/>
    </location>
</feature>
<protein>
    <submittedName>
        <fullName evidence="10">Amino-acid permease inda1</fullName>
    </submittedName>
</protein>
<feature type="region of interest" description="Disordered" evidence="7">
    <location>
        <begin position="1"/>
        <end position="25"/>
    </location>
</feature>
<sequence>MPVATGHVISTSTPTPTPRPTPTSANPITQSHLSWLFGIYSTCLPAWPTPRVPPPINMGSCDTSLNSPNPPSVLVRPPVCFTPLPQDLAFLCRLASIHLTRLGPTVVSCSSLTRWLRCCVASPLPCSSPHACQLLAADSQGYFELALLLPLCFTCHSPQARSPPSQATAPKGPTLSFAKDGQSPRINNMAAEKDIHDGVSTPETTQVHTGTPSGGLPPVSGKAATAYGEGALSHGAAHRDDNFYTRNGLNFESFKPRDYGRGIVELDRTMKSRHLHMIAIGGSIGAGFFVGSGGALSTGGPGSVLIDFMIIGVMMFNVVYALGELAVMYPVSGGFYIYSSRFIDPSWGFAMGWNYVFQWAIVLPLELTVCGLTINYWEGAREVSLAVWITVFWVAIIFVNIFGTLGYAEEEFWSSLLKLSAICIFMIVAFILVLGGGPSHGRYNEYWGARYWYDPGAFQNGFKGFCGVFVTAAFSFAGTELVGLAAAESANPLKSLPGAIKQVFWRITLFYILGLFFVGLLVPADDETLLGAENAYADGASPFVIAAKHAGLHGYDHFMNCIILVSVLSLGVSCVYGGSRTLTALAQQGYAPKIFSYVDKGGRPLPSVVVHLLCGALAFMNLDADGETVFNWLLNMSALAALFTWGSICLSHIRFRKAWAYHGHTVDEIPFQAAFGVAGSWVGLGLCIIVLIAQFFVAIAPPKNNDELNDAEGFFEAMLTVPVIIVFWIIGFAWKRTGWLRTHQMDVDTGRRELDWEEINAYKAEVATWPTWKRVLNRFF</sequence>
<evidence type="ECO:0000259" key="9">
    <source>
        <dbReference type="Pfam" id="PF00324"/>
    </source>
</evidence>
<dbReference type="AlphaFoldDB" id="A0AAD9YE69"/>
<evidence type="ECO:0000256" key="5">
    <source>
        <dbReference type="ARBA" id="ARBA00022989"/>
    </source>
</evidence>
<feature type="region of interest" description="Disordered" evidence="7">
    <location>
        <begin position="162"/>
        <end position="182"/>
    </location>
</feature>
<feature type="transmembrane region" description="Helical" evidence="8">
    <location>
        <begin position="308"/>
        <end position="331"/>
    </location>
</feature>
<evidence type="ECO:0000256" key="3">
    <source>
        <dbReference type="ARBA" id="ARBA00022692"/>
    </source>
</evidence>
<feature type="transmembrane region" description="Helical" evidence="8">
    <location>
        <begin position="503"/>
        <end position="522"/>
    </location>
</feature>
<feature type="transmembrane region" description="Helical" evidence="8">
    <location>
        <begin position="352"/>
        <end position="377"/>
    </location>
</feature>
<feature type="transmembrane region" description="Helical" evidence="8">
    <location>
        <begin position="461"/>
        <end position="482"/>
    </location>
</feature>
<reference evidence="10" key="1">
    <citation type="submission" date="2023-02" db="EMBL/GenBank/DDBJ databases">
        <title>Colletotrichum kahawae CIFC_Que2 genome sequencing and assembly.</title>
        <authorList>
            <person name="Baroncelli R."/>
        </authorList>
    </citation>
    <scope>NUCLEOTIDE SEQUENCE</scope>
    <source>
        <strain evidence="10">CIFC_Que2</strain>
    </source>
</reference>
<feature type="transmembrane region" description="Helical" evidence="8">
    <location>
        <begin position="275"/>
        <end position="296"/>
    </location>
</feature>
<keyword evidence="3 8" id="KW-0812">Transmembrane</keyword>
<dbReference type="GO" id="GO:0015171">
    <property type="term" value="F:amino acid transmembrane transporter activity"/>
    <property type="evidence" value="ECO:0007669"/>
    <property type="project" value="TreeGrafter"/>
</dbReference>
<keyword evidence="6 8" id="KW-0472">Membrane</keyword>
<keyword evidence="5 8" id="KW-1133">Transmembrane helix</keyword>
<evidence type="ECO:0000256" key="7">
    <source>
        <dbReference type="SAM" id="MobiDB-lite"/>
    </source>
</evidence>
<dbReference type="GO" id="GO:0016020">
    <property type="term" value="C:membrane"/>
    <property type="evidence" value="ECO:0007669"/>
    <property type="project" value="UniProtKB-SubCell"/>
</dbReference>
<evidence type="ECO:0000256" key="8">
    <source>
        <dbReference type="SAM" id="Phobius"/>
    </source>
</evidence>
<feature type="transmembrane region" description="Helical" evidence="8">
    <location>
        <begin position="419"/>
        <end position="441"/>
    </location>
</feature>
<dbReference type="InterPro" id="IPR050524">
    <property type="entry name" value="APC_YAT"/>
</dbReference>
<feature type="region of interest" description="Disordered" evidence="7">
    <location>
        <begin position="198"/>
        <end position="218"/>
    </location>
</feature>
<dbReference type="InterPro" id="IPR004840">
    <property type="entry name" value="Amino_acid_permease_CS"/>
</dbReference>
<feature type="transmembrane region" description="Helical" evidence="8">
    <location>
        <begin position="557"/>
        <end position="578"/>
    </location>
</feature>
<organism evidence="10 11">
    <name type="scientific">Colletotrichum kahawae</name>
    <name type="common">Coffee berry disease fungus</name>
    <dbReference type="NCBI Taxonomy" id="34407"/>
    <lineage>
        <taxon>Eukaryota</taxon>
        <taxon>Fungi</taxon>
        <taxon>Dikarya</taxon>
        <taxon>Ascomycota</taxon>
        <taxon>Pezizomycotina</taxon>
        <taxon>Sordariomycetes</taxon>
        <taxon>Hypocreomycetidae</taxon>
        <taxon>Glomerellales</taxon>
        <taxon>Glomerellaceae</taxon>
        <taxon>Colletotrichum</taxon>
        <taxon>Colletotrichum gloeosporioides species complex</taxon>
    </lineage>
</organism>
<dbReference type="PANTHER" id="PTHR43341">
    <property type="entry name" value="AMINO ACID PERMEASE"/>
    <property type="match status" value="1"/>
</dbReference>
<feature type="transmembrane region" description="Helical" evidence="8">
    <location>
        <begin position="674"/>
        <end position="697"/>
    </location>
</feature>
<dbReference type="Pfam" id="PF00324">
    <property type="entry name" value="AA_permease"/>
    <property type="match status" value="1"/>
</dbReference>
<evidence type="ECO:0000256" key="2">
    <source>
        <dbReference type="ARBA" id="ARBA00022448"/>
    </source>
</evidence>
<feature type="transmembrane region" description="Helical" evidence="8">
    <location>
        <begin position="383"/>
        <end position="407"/>
    </location>
</feature>
<dbReference type="Proteomes" id="UP001281614">
    <property type="component" value="Unassembled WGS sequence"/>
</dbReference>
<dbReference type="PANTHER" id="PTHR43341:SF12">
    <property type="entry name" value="AMINO ACID TRANSPORTER (EUROFUNG)"/>
    <property type="match status" value="1"/>
</dbReference>
<evidence type="ECO:0000256" key="4">
    <source>
        <dbReference type="ARBA" id="ARBA00022970"/>
    </source>
</evidence>
<gene>
    <name evidence="10" type="ORF">CKAH01_16889</name>
</gene>
<comment type="subcellular location">
    <subcellularLocation>
        <location evidence="1">Membrane</location>
        <topology evidence="1">Multi-pass membrane protein</topology>
    </subcellularLocation>
</comment>
<feature type="domain" description="Amino acid permease/ SLC12A" evidence="9">
    <location>
        <begin position="274"/>
        <end position="741"/>
    </location>
</feature>
<feature type="transmembrane region" description="Helical" evidence="8">
    <location>
        <begin position="632"/>
        <end position="653"/>
    </location>
</feature>
<evidence type="ECO:0000256" key="6">
    <source>
        <dbReference type="ARBA" id="ARBA00023136"/>
    </source>
</evidence>
<evidence type="ECO:0000313" key="11">
    <source>
        <dbReference type="Proteomes" id="UP001281614"/>
    </source>
</evidence>
<dbReference type="InterPro" id="IPR004841">
    <property type="entry name" value="AA-permease/SLC12A_dom"/>
</dbReference>
<accession>A0AAD9YE69</accession>
<dbReference type="PROSITE" id="PS00218">
    <property type="entry name" value="AMINO_ACID_PERMEASE_1"/>
    <property type="match status" value="1"/>
</dbReference>
<dbReference type="Gene3D" id="1.20.1740.10">
    <property type="entry name" value="Amino acid/polyamine transporter I"/>
    <property type="match status" value="1"/>
</dbReference>